<organism evidence="1 2">
    <name type="scientific">Arabis alpina</name>
    <name type="common">Alpine rock-cress</name>
    <dbReference type="NCBI Taxonomy" id="50452"/>
    <lineage>
        <taxon>Eukaryota</taxon>
        <taxon>Viridiplantae</taxon>
        <taxon>Streptophyta</taxon>
        <taxon>Embryophyta</taxon>
        <taxon>Tracheophyta</taxon>
        <taxon>Spermatophyta</taxon>
        <taxon>Magnoliopsida</taxon>
        <taxon>eudicotyledons</taxon>
        <taxon>Gunneridae</taxon>
        <taxon>Pentapetalae</taxon>
        <taxon>rosids</taxon>
        <taxon>malvids</taxon>
        <taxon>Brassicales</taxon>
        <taxon>Brassicaceae</taxon>
        <taxon>Arabideae</taxon>
        <taxon>Arabis</taxon>
    </lineage>
</organism>
<evidence type="ECO:0000313" key="2">
    <source>
        <dbReference type="Proteomes" id="UP000029120"/>
    </source>
</evidence>
<dbReference type="Gramene" id="KFK39530">
    <property type="protein sequence ID" value="KFK39530"/>
    <property type="gene ID" value="AALP_AA3G256300"/>
</dbReference>
<sequence>MTFGGRSYCSPSLYGLAALSSCPVVFGSLSDNAFVRGRLCLCQSVASVFAAS</sequence>
<proteinExistence type="predicted"/>
<dbReference type="Proteomes" id="UP000029120">
    <property type="component" value="Chromosome 3"/>
</dbReference>
<evidence type="ECO:0000313" key="1">
    <source>
        <dbReference type="EMBL" id="KFK39530.1"/>
    </source>
</evidence>
<dbReference type="AlphaFoldDB" id="A0A087HBM8"/>
<accession>A0A087HBM8</accession>
<protein>
    <submittedName>
        <fullName evidence="1">Uncharacterized protein</fullName>
    </submittedName>
</protein>
<reference evidence="2" key="1">
    <citation type="journal article" date="2015" name="Nat. Plants">
        <title>Genome expansion of Arabis alpina linked with retrotransposition and reduced symmetric DNA methylation.</title>
        <authorList>
            <person name="Willing E.M."/>
            <person name="Rawat V."/>
            <person name="Mandakova T."/>
            <person name="Maumus F."/>
            <person name="James G.V."/>
            <person name="Nordstroem K.J."/>
            <person name="Becker C."/>
            <person name="Warthmann N."/>
            <person name="Chica C."/>
            <person name="Szarzynska B."/>
            <person name="Zytnicki M."/>
            <person name="Albani M.C."/>
            <person name="Kiefer C."/>
            <person name="Bergonzi S."/>
            <person name="Castaings L."/>
            <person name="Mateos J.L."/>
            <person name="Berns M.C."/>
            <person name="Bujdoso N."/>
            <person name="Piofczyk T."/>
            <person name="de Lorenzo L."/>
            <person name="Barrero-Sicilia C."/>
            <person name="Mateos I."/>
            <person name="Piednoel M."/>
            <person name="Hagmann J."/>
            <person name="Chen-Min-Tao R."/>
            <person name="Iglesias-Fernandez R."/>
            <person name="Schuster S.C."/>
            <person name="Alonso-Blanco C."/>
            <person name="Roudier F."/>
            <person name="Carbonero P."/>
            <person name="Paz-Ares J."/>
            <person name="Davis S.J."/>
            <person name="Pecinka A."/>
            <person name="Quesneville H."/>
            <person name="Colot V."/>
            <person name="Lysak M.A."/>
            <person name="Weigel D."/>
            <person name="Coupland G."/>
            <person name="Schneeberger K."/>
        </authorList>
    </citation>
    <scope>NUCLEOTIDE SEQUENCE [LARGE SCALE GENOMIC DNA]</scope>
    <source>
        <strain evidence="2">cv. Pajares</strain>
    </source>
</reference>
<name>A0A087HBM8_ARAAL</name>
<dbReference type="PROSITE" id="PS51257">
    <property type="entry name" value="PROKAR_LIPOPROTEIN"/>
    <property type="match status" value="1"/>
</dbReference>
<dbReference type="EMBL" id="CM002871">
    <property type="protein sequence ID" value="KFK39530.1"/>
    <property type="molecule type" value="Genomic_DNA"/>
</dbReference>
<keyword evidence="2" id="KW-1185">Reference proteome</keyword>
<gene>
    <name evidence="1" type="ordered locus">AALP_Aa3g256300</name>
</gene>